<evidence type="ECO:0000313" key="4">
    <source>
        <dbReference type="Proteomes" id="UP001222325"/>
    </source>
</evidence>
<feature type="signal peptide" evidence="2">
    <location>
        <begin position="1"/>
        <end position="20"/>
    </location>
</feature>
<organism evidence="3 4">
    <name type="scientific">Mycena belliarum</name>
    <dbReference type="NCBI Taxonomy" id="1033014"/>
    <lineage>
        <taxon>Eukaryota</taxon>
        <taxon>Fungi</taxon>
        <taxon>Dikarya</taxon>
        <taxon>Basidiomycota</taxon>
        <taxon>Agaricomycotina</taxon>
        <taxon>Agaricomycetes</taxon>
        <taxon>Agaricomycetidae</taxon>
        <taxon>Agaricales</taxon>
        <taxon>Marasmiineae</taxon>
        <taxon>Mycenaceae</taxon>
        <taxon>Mycena</taxon>
    </lineage>
</organism>
<dbReference type="AlphaFoldDB" id="A0AAD6UBT4"/>
<dbReference type="EMBL" id="JARJCN010000011">
    <property type="protein sequence ID" value="KAJ7096525.1"/>
    <property type="molecule type" value="Genomic_DNA"/>
</dbReference>
<comment type="caution">
    <text evidence="3">The sequence shown here is derived from an EMBL/GenBank/DDBJ whole genome shotgun (WGS) entry which is preliminary data.</text>
</comment>
<feature type="compositionally biased region" description="Low complexity" evidence="1">
    <location>
        <begin position="151"/>
        <end position="161"/>
    </location>
</feature>
<protein>
    <submittedName>
        <fullName evidence="3">Uncharacterized protein</fullName>
    </submittedName>
</protein>
<accession>A0AAD6UBT4</accession>
<feature type="compositionally biased region" description="Basic and acidic residues" evidence="1">
    <location>
        <begin position="273"/>
        <end position="286"/>
    </location>
</feature>
<feature type="chain" id="PRO_5042108813" evidence="2">
    <location>
        <begin position="21"/>
        <end position="383"/>
    </location>
</feature>
<reference evidence="3" key="1">
    <citation type="submission" date="2023-03" db="EMBL/GenBank/DDBJ databases">
        <title>Massive genome expansion in bonnet fungi (Mycena s.s.) driven by repeated elements and novel gene families across ecological guilds.</title>
        <authorList>
            <consortium name="Lawrence Berkeley National Laboratory"/>
            <person name="Harder C.B."/>
            <person name="Miyauchi S."/>
            <person name="Viragh M."/>
            <person name="Kuo A."/>
            <person name="Thoen E."/>
            <person name="Andreopoulos B."/>
            <person name="Lu D."/>
            <person name="Skrede I."/>
            <person name="Drula E."/>
            <person name="Henrissat B."/>
            <person name="Morin E."/>
            <person name="Kohler A."/>
            <person name="Barry K."/>
            <person name="LaButti K."/>
            <person name="Morin E."/>
            <person name="Salamov A."/>
            <person name="Lipzen A."/>
            <person name="Mereny Z."/>
            <person name="Hegedus B."/>
            <person name="Baldrian P."/>
            <person name="Stursova M."/>
            <person name="Weitz H."/>
            <person name="Taylor A."/>
            <person name="Grigoriev I.V."/>
            <person name="Nagy L.G."/>
            <person name="Martin F."/>
            <person name="Kauserud H."/>
        </authorList>
    </citation>
    <scope>NUCLEOTIDE SEQUENCE</scope>
    <source>
        <strain evidence="3">CBHHK173m</strain>
    </source>
</reference>
<feature type="compositionally biased region" description="Polar residues" evidence="1">
    <location>
        <begin position="353"/>
        <end position="372"/>
    </location>
</feature>
<evidence type="ECO:0000313" key="3">
    <source>
        <dbReference type="EMBL" id="KAJ7096525.1"/>
    </source>
</evidence>
<keyword evidence="2" id="KW-0732">Signal</keyword>
<dbReference type="Proteomes" id="UP001222325">
    <property type="component" value="Unassembled WGS sequence"/>
</dbReference>
<feature type="compositionally biased region" description="Low complexity" evidence="1">
    <location>
        <begin position="332"/>
        <end position="341"/>
    </location>
</feature>
<feature type="compositionally biased region" description="Polar residues" evidence="1">
    <location>
        <begin position="309"/>
        <end position="331"/>
    </location>
</feature>
<feature type="compositionally biased region" description="Polar residues" evidence="1">
    <location>
        <begin position="186"/>
        <end position="205"/>
    </location>
</feature>
<sequence>MPSIARVLAVLLLVGGTALASPVIGRDNLLECTYDKSIKFVCSTQRAAEMKAIGTSSYPSGLSDYADFGAFLEDCCAKDPSASDGSSLRKGAPSTFNTAQGTEVSKEKDQQEIDVGKDGQRKNDNLDLDAKDPNTLALPLDPARGKEAADADAANGQRKAAPANSVSAMDSKKPSEDADVELDGQRTGTKTPSSPAAANRQSKFANPSRPISLGAAQQQKPAEDAAVDLNGQRQGAMAPPPAPVVDMNSQRKGGADPSLPMSLPLGAAQVQKPAKDVAVDLNDQRKGSAPSTQKPTEDGAVGLNGQPKGATTPSTPVGVNGPATQEPSENASKPLSLSLKLANGQRKGGAPNVNESIDQRPSSNDGPAQDATQLAAGDCPCRT</sequence>
<keyword evidence="4" id="KW-1185">Reference proteome</keyword>
<feature type="region of interest" description="Disordered" evidence="1">
    <location>
        <begin position="82"/>
        <end position="383"/>
    </location>
</feature>
<feature type="compositionally biased region" description="Polar residues" evidence="1">
    <location>
        <begin position="94"/>
        <end position="103"/>
    </location>
</feature>
<gene>
    <name evidence="3" type="ORF">B0H15DRAFT_945989</name>
</gene>
<evidence type="ECO:0000256" key="2">
    <source>
        <dbReference type="SAM" id="SignalP"/>
    </source>
</evidence>
<name>A0AAD6UBT4_9AGAR</name>
<proteinExistence type="predicted"/>
<feature type="compositionally biased region" description="Basic and acidic residues" evidence="1">
    <location>
        <begin position="104"/>
        <end position="132"/>
    </location>
</feature>
<evidence type="ECO:0000256" key="1">
    <source>
        <dbReference type="SAM" id="MobiDB-lite"/>
    </source>
</evidence>